<evidence type="ECO:0000313" key="1">
    <source>
        <dbReference type="EMBL" id="MBI3539644.1"/>
    </source>
</evidence>
<organism evidence="1 2">
    <name type="scientific">Eiseniibacteriota bacterium</name>
    <dbReference type="NCBI Taxonomy" id="2212470"/>
    <lineage>
        <taxon>Bacteria</taxon>
        <taxon>Candidatus Eiseniibacteriota</taxon>
    </lineage>
</organism>
<protein>
    <submittedName>
        <fullName evidence="1">Uncharacterized protein</fullName>
    </submittedName>
</protein>
<feature type="non-terminal residue" evidence="1">
    <location>
        <position position="152"/>
    </location>
</feature>
<sequence>MVEQGLVLVPYRIGRSPAAERRARDGLAVLAECRLDSYFRRQDPTGAEADARWRVSRMVSRLCLELCDASAAPIRRADTPGLATLGAFLDRYVALDHVDDPEVLRASGMLHAFHPEFRDAARAASDLSRYLAVAPPGAAADGARRLLADLER</sequence>
<comment type="caution">
    <text evidence="1">The sequence shown here is derived from an EMBL/GenBank/DDBJ whole genome shotgun (WGS) entry which is preliminary data.</text>
</comment>
<evidence type="ECO:0000313" key="2">
    <source>
        <dbReference type="Proteomes" id="UP000807850"/>
    </source>
</evidence>
<dbReference type="AlphaFoldDB" id="A0A9D6L862"/>
<gene>
    <name evidence="1" type="ORF">HY076_05175</name>
</gene>
<reference evidence="1" key="1">
    <citation type="submission" date="2020-07" db="EMBL/GenBank/DDBJ databases">
        <title>Huge and variable diversity of episymbiotic CPR bacteria and DPANN archaea in groundwater ecosystems.</title>
        <authorList>
            <person name="He C.Y."/>
            <person name="Keren R."/>
            <person name="Whittaker M."/>
            <person name="Farag I.F."/>
            <person name="Doudna J."/>
            <person name="Cate J.H.D."/>
            <person name="Banfield J.F."/>
        </authorList>
    </citation>
    <scope>NUCLEOTIDE SEQUENCE</scope>
    <source>
        <strain evidence="1">NC_groundwater_928_Pr1_S-0.2um_72_17</strain>
    </source>
</reference>
<dbReference type="Proteomes" id="UP000807850">
    <property type="component" value="Unassembled WGS sequence"/>
</dbReference>
<dbReference type="EMBL" id="JACQAY010000159">
    <property type="protein sequence ID" value="MBI3539644.1"/>
    <property type="molecule type" value="Genomic_DNA"/>
</dbReference>
<accession>A0A9D6L862</accession>
<name>A0A9D6L862_UNCEI</name>
<proteinExistence type="predicted"/>